<evidence type="ECO:0000259" key="5">
    <source>
        <dbReference type="SMART" id="SM00478"/>
    </source>
</evidence>
<dbReference type="SMART" id="SM00478">
    <property type="entry name" value="ENDO3c"/>
    <property type="match status" value="1"/>
</dbReference>
<keyword evidence="4" id="KW-0411">Iron-sulfur</keyword>
<dbReference type="InterPro" id="IPR011257">
    <property type="entry name" value="DNA_glycosylase"/>
</dbReference>
<keyword evidence="2" id="KW-0479">Metal-binding</keyword>
<dbReference type="OrthoDB" id="9802365at2"/>
<feature type="domain" description="HhH-GPD" evidence="5">
    <location>
        <begin position="36"/>
        <end position="192"/>
    </location>
</feature>
<evidence type="ECO:0000256" key="2">
    <source>
        <dbReference type="ARBA" id="ARBA00022723"/>
    </source>
</evidence>
<protein>
    <submittedName>
        <fullName evidence="6">HhH-GPD family protein</fullName>
    </submittedName>
</protein>
<dbReference type="InParanoid" id="F2LU64"/>
<dbReference type="GO" id="GO:0006284">
    <property type="term" value="P:base-excision repair"/>
    <property type="evidence" value="ECO:0007669"/>
    <property type="project" value="InterPro"/>
</dbReference>
<proteinExistence type="predicted"/>
<dbReference type="PIRSF" id="PIRSF001435">
    <property type="entry name" value="Nth"/>
    <property type="match status" value="1"/>
</dbReference>
<gene>
    <name evidence="6" type="ordered locus">Hipma_1571</name>
</gene>
<accession>F2LU64</accession>
<dbReference type="Proteomes" id="UP000008139">
    <property type="component" value="Chromosome"/>
</dbReference>
<keyword evidence="7" id="KW-1185">Reference proteome</keyword>
<reference evidence="7" key="2">
    <citation type="submission" date="2011-03" db="EMBL/GenBank/DDBJ databases">
        <title>The complete genome of Hippea maritima DSM 10411.</title>
        <authorList>
            <consortium name="US DOE Joint Genome Institute (JGI-PGF)"/>
            <person name="Lucas S."/>
            <person name="Copeland A."/>
            <person name="Lapidus A."/>
            <person name="Bruce D."/>
            <person name="Goodwin L."/>
            <person name="Pitluck S."/>
            <person name="Peters L."/>
            <person name="Kyrpides N."/>
            <person name="Mavromatis K."/>
            <person name="Pagani I."/>
            <person name="Ivanova N."/>
            <person name="Mikhailova N."/>
            <person name="Lu M."/>
            <person name="Detter J.C."/>
            <person name="Tapia R."/>
            <person name="Han C."/>
            <person name="Land M."/>
            <person name="Hauser L."/>
            <person name="Markowitz V."/>
            <person name="Cheng J.-F."/>
            <person name="Hugenholtz P."/>
            <person name="Woyke T."/>
            <person name="Wu D."/>
            <person name="Spring S."/>
            <person name="Schroeder M."/>
            <person name="Brambilla E."/>
            <person name="Klenk H.-P."/>
            <person name="Eisen J.A."/>
        </authorList>
    </citation>
    <scope>NUCLEOTIDE SEQUENCE [LARGE SCALE GENOMIC DNA]</scope>
    <source>
        <strain evidence="7">ATCC 700847 / DSM 10411 / MH2</strain>
    </source>
</reference>
<dbReference type="InterPro" id="IPR023170">
    <property type="entry name" value="HhH_base_excis_C"/>
</dbReference>
<dbReference type="GO" id="GO:0046872">
    <property type="term" value="F:metal ion binding"/>
    <property type="evidence" value="ECO:0007669"/>
    <property type="project" value="UniProtKB-KW"/>
</dbReference>
<dbReference type="EMBL" id="CP002606">
    <property type="protein sequence ID" value="AEA34527.1"/>
    <property type="molecule type" value="Genomic_DNA"/>
</dbReference>
<dbReference type="CDD" id="cd00056">
    <property type="entry name" value="ENDO3c"/>
    <property type="match status" value="1"/>
</dbReference>
<sequence>MRELLLEVFNKLLDRYGKQHWWPAQTKDEVVIGAILTQNTAWKNVEKAIDNLKKARLCSLNDINKAELDLIKEAIKPAGFFNQKGLYLKNVATFFHKHGGFDQLSKFNASKLRELLLSIKGVGRETADSILLYAFEKPMFVVDAYTKKFLKRHEILTSDDYELVQRFFMENLPKDVGLFNEYHALIVKNAKEYCRTKPICRGCPLEDLL</sequence>
<evidence type="ECO:0000256" key="3">
    <source>
        <dbReference type="ARBA" id="ARBA00023004"/>
    </source>
</evidence>
<dbReference type="SUPFAM" id="SSF48150">
    <property type="entry name" value="DNA-glycosylase"/>
    <property type="match status" value="1"/>
</dbReference>
<dbReference type="STRING" id="760142.Hipma_1571"/>
<dbReference type="RefSeq" id="WP_013682556.1">
    <property type="nucleotide sequence ID" value="NC_015318.1"/>
</dbReference>
<dbReference type="PANTHER" id="PTHR10359:SF19">
    <property type="entry name" value="DNA REPAIR GLYCOSYLASE MJ1434-RELATED"/>
    <property type="match status" value="1"/>
</dbReference>
<dbReference type="Pfam" id="PF00730">
    <property type="entry name" value="HhH-GPD"/>
    <property type="match status" value="1"/>
</dbReference>
<dbReference type="HOGENOM" id="CLU_012862_6_0_7"/>
<dbReference type="InterPro" id="IPR003265">
    <property type="entry name" value="HhH-GPD_domain"/>
</dbReference>
<dbReference type="Gene3D" id="1.10.1670.10">
    <property type="entry name" value="Helix-hairpin-Helix base-excision DNA repair enzymes (C-terminal)"/>
    <property type="match status" value="1"/>
</dbReference>
<dbReference type="AlphaFoldDB" id="F2LU64"/>
<dbReference type="Gene3D" id="1.10.340.30">
    <property type="entry name" value="Hypothetical protein, domain 2"/>
    <property type="match status" value="1"/>
</dbReference>
<keyword evidence="1" id="KW-0004">4Fe-4S</keyword>
<keyword evidence="3" id="KW-0408">Iron</keyword>
<reference evidence="6 7" key="1">
    <citation type="journal article" date="2011" name="Stand. Genomic Sci.">
        <title>Complete genome sequence of the thermophilic sulfur-reducer Hippea maritima type strain (MH(2)).</title>
        <authorList>
            <person name="Huntemann M."/>
            <person name="Lu M."/>
            <person name="Nolan M."/>
            <person name="Lapidus A."/>
            <person name="Lucas S."/>
            <person name="Hammon N."/>
            <person name="Deshpande S."/>
            <person name="Cheng J.F."/>
            <person name="Tapia R."/>
            <person name="Han C."/>
            <person name="Goodwin L."/>
            <person name="Pitluck S."/>
            <person name="Liolios K."/>
            <person name="Pagani I."/>
            <person name="Ivanova N."/>
            <person name="Ovchinikova G."/>
            <person name="Pati A."/>
            <person name="Chen A."/>
            <person name="Palaniappan K."/>
            <person name="Land M."/>
            <person name="Hauser L."/>
            <person name="Jeffries C.D."/>
            <person name="Detter J.C."/>
            <person name="Brambilla E.M."/>
            <person name="Rohde M."/>
            <person name="Spring S."/>
            <person name="Goker M."/>
            <person name="Woyke T."/>
            <person name="Bristow J."/>
            <person name="Eisen J.A."/>
            <person name="Markowitz V."/>
            <person name="Hugenholtz P."/>
            <person name="Kyrpides N.C."/>
            <person name="Klenk H.P."/>
            <person name="Mavromatis K."/>
        </authorList>
    </citation>
    <scope>NUCLEOTIDE SEQUENCE [LARGE SCALE GENOMIC DNA]</scope>
    <source>
        <strain evidence="7">ATCC 700847 / DSM 10411 / MH2</strain>
    </source>
</reference>
<dbReference type="PANTHER" id="PTHR10359">
    <property type="entry name" value="A/G-SPECIFIC ADENINE GLYCOSYLASE/ENDONUCLEASE III"/>
    <property type="match status" value="1"/>
</dbReference>
<evidence type="ECO:0000313" key="6">
    <source>
        <dbReference type="EMBL" id="AEA34527.1"/>
    </source>
</evidence>
<evidence type="ECO:0000256" key="4">
    <source>
        <dbReference type="ARBA" id="ARBA00023014"/>
    </source>
</evidence>
<evidence type="ECO:0000256" key="1">
    <source>
        <dbReference type="ARBA" id="ARBA00022485"/>
    </source>
</evidence>
<dbReference type="GO" id="GO:0003824">
    <property type="term" value="F:catalytic activity"/>
    <property type="evidence" value="ECO:0007669"/>
    <property type="project" value="InterPro"/>
</dbReference>
<dbReference type="GO" id="GO:0051539">
    <property type="term" value="F:4 iron, 4 sulfur cluster binding"/>
    <property type="evidence" value="ECO:0007669"/>
    <property type="project" value="UniProtKB-KW"/>
</dbReference>
<name>F2LU64_HIPMA</name>
<dbReference type="eggNOG" id="COG2231">
    <property type="taxonomic scope" value="Bacteria"/>
</dbReference>
<organism evidence="6 7">
    <name type="scientific">Hippea maritima (strain ATCC 700847 / DSM 10411 / MH2)</name>
    <dbReference type="NCBI Taxonomy" id="760142"/>
    <lineage>
        <taxon>Bacteria</taxon>
        <taxon>Pseudomonadati</taxon>
        <taxon>Campylobacterota</taxon>
        <taxon>Desulfurellia</taxon>
        <taxon>Desulfurellales</taxon>
        <taxon>Hippeaceae</taxon>
        <taxon>Hippea</taxon>
    </lineage>
</organism>
<dbReference type="KEGG" id="hmr:Hipma_1571"/>
<evidence type="ECO:0000313" key="7">
    <source>
        <dbReference type="Proteomes" id="UP000008139"/>
    </source>
</evidence>